<gene>
    <name evidence="2" type="ORF">AVEN_60139_1</name>
</gene>
<feature type="region of interest" description="Disordered" evidence="1">
    <location>
        <begin position="140"/>
        <end position="161"/>
    </location>
</feature>
<dbReference type="AlphaFoldDB" id="A0A4Y2HY20"/>
<reference evidence="2 3" key="1">
    <citation type="journal article" date="2019" name="Sci. Rep.">
        <title>Orb-weaving spider Araneus ventricosus genome elucidates the spidroin gene catalogue.</title>
        <authorList>
            <person name="Kono N."/>
            <person name="Nakamura H."/>
            <person name="Ohtoshi R."/>
            <person name="Moran D.A.P."/>
            <person name="Shinohara A."/>
            <person name="Yoshida Y."/>
            <person name="Fujiwara M."/>
            <person name="Mori M."/>
            <person name="Tomita M."/>
            <person name="Arakawa K."/>
        </authorList>
    </citation>
    <scope>NUCLEOTIDE SEQUENCE [LARGE SCALE GENOMIC DNA]</scope>
</reference>
<organism evidence="2 3">
    <name type="scientific">Araneus ventricosus</name>
    <name type="common">Orbweaver spider</name>
    <name type="synonym">Epeira ventricosa</name>
    <dbReference type="NCBI Taxonomy" id="182803"/>
    <lineage>
        <taxon>Eukaryota</taxon>
        <taxon>Metazoa</taxon>
        <taxon>Ecdysozoa</taxon>
        <taxon>Arthropoda</taxon>
        <taxon>Chelicerata</taxon>
        <taxon>Arachnida</taxon>
        <taxon>Araneae</taxon>
        <taxon>Araneomorphae</taxon>
        <taxon>Entelegynae</taxon>
        <taxon>Araneoidea</taxon>
        <taxon>Araneidae</taxon>
        <taxon>Araneus</taxon>
    </lineage>
</organism>
<keyword evidence="3" id="KW-1185">Reference proteome</keyword>
<dbReference type="EMBL" id="BGPR01002237">
    <property type="protein sequence ID" value="GBM70213.1"/>
    <property type="molecule type" value="Genomic_DNA"/>
</dbReference>
<protein>
    <submittedName>
        <fullName evidence="2">Uncharacterized protein</fullName>
    </submittedName>
</protein>
<accession>A0A4Y2HY20</accession>
<comment type="caution">
    <text evidence="2">The sequence shown here is derived from an EMBL/GenBank/DDBJ whole genome shotgun (WGS) entry which is preliminary data.</text>
</comment>
<evidence type="ECO:0000313" key="3">
    <source>
        <dbReference type="Proteomes" id="UP000499080"/>
    </source>
</evidence>
<evidence type="ECO:0000256" key="1">
    <source>
        <dbReference type="SAM" id="MobiDB-lite"/>
    </source>
</evidence>
<name>A0A4Y2HY20_ARAVE</name>
<dbReference type="Proteomes" id="UP000499080">
    <property type="component" value="Unassembled WGS sequence"/>
</dbReference>
<sequence>MEGGGGQATIDDISRRYKHPYEIKVVEIGLMVVAGEMSEGFSLYANASSNRDAIRSQLSRDLHATARRVQGFEFQDLLIPKDNMRKVCLQKDLLFASHSLSMMQRTSTLDQGSFGNHFIHSLMNHDSAHPLIFDIHAPGENKGSSTCTPRPEKETTVAAKI</sequence>
<proteinExistence type="predicted"/>
<evidence type="ECO:0000313" key="2">
    <source>
        <dbReference type="EMBL" id="GBM70213.1"/>
    </source>
</evidence>